<evidence type="ECO:0000256" key="1">
    <source>
        <dbReference type="ARBA" id="ARBA00009776"/>
    </source>
</evidence>
<evidence type="ECO:0000256" key="3">
    <source>
        <dbReference type="ARBA" id="ARBA00017144"/>
    </source>
</evidence>
<evidence type="ECO:0000256" key="6">
    <source>
        <dbReference type="ARBA" id="ARBA00022741"/>
    </source>
</evidence>
<dbReference type="HAMAP" id="MF_00165">
    <property type="entry name" value="Thymidylate_kinase"/>
    <property type="match status" value="1"/>
</dbReference>
<keyword evidence="6 11" id="KW-0547">Nucleotide-binding</keyword>
<dbReference type="Pfam" id="PF02223">
    <property type="entry name" value="Thymidylate_kin"/>
    <property type="match status" value="1"/>
</dbReference>
<evidence type="ECO:0000256" key="2">
    <source>
        <dbReference type="ARBA" id="ARBA00012980"/>
    </source>
</evidence>
<dbReference type="GO" id="GO:0006235">
    <property type="term" value="P:dTTP biosynthetic process"/>
    <property type="evidence" value="ECO:0007669"/>
    <property type="project" value="UniProtKB-UniRule"/>
</dbReference>
<evidence type="ECO:0000256" key="7">
    <source>
        <dbReference type="ARBA" id="ARBA00022777"/>
    </source>
</evidence>
<dbReference type="PROSITE" id="PS01331">
    <property type="entry name" value="THYMIDYLATE_KINASE"/>
    <property type="match status" value="1"/>
</dbReference>
<evidence type="ECO:0000259" key="12">
    <source>
        <dbReference type="Pfam" id="PF02223"/>
    </source>
</evidence>
<evidence type="ECO:0000256" key="4">
    <source>
        <dbReference type="ARBA" id="ARBA00022679"/>
    </source>
</evidence>
<dbReference type="PATRIC" id="fig|1703772.3.peg.926"/>
<evidence type="ECO:0000256" key="5">
    <source>
        <dbReference type="ARBA" id="ARBA00022727"/>
    </source>
</evidence>
<dbReference type="Gene3D" id="3.40.50.300">
    <property type="entry name" value="P-loop containing nucleotide triphosphate hydrolases"/>
    <property type="match status" value="1"/>
</dbReference>
<keyword evidence="8 11" id="KW-0067">ATP-binding</keyword>
<comment type="caution">
    <text evidence="13">The sequence shown here is derived from an EMBL/GenBank/DDBJ whole genome shotgun (WGS) entry which is preliminary data.</text>
</comment>
<dbReference type="InterPro" id="IPR018095">
    <property type="entry name" value="Thymidylate_kin_CS"/>
</dbReference>
<dbReference type="PANTHER" id="PTHR10344">
    <property type="entry name" value="THYMIDYLATE KINASE"/>
    <property type="match status" value="1"/>
</dbReference>
<comment type="similarity">
    <text evidence="1 11">Belongs to the thymidylate kinase family.</text>
</comment>
<dbReference type="SUPFAM" id="SSF52540">
    <property type="entry name" value="P-loop containing nucleoside triphosphate hydrolases"/>
    <property type="match status" value="1"/>
</dbReference>
<dbReference type="GO" id="GO:0006233">
    <property type="term" value="P:dTDP biosynthetic process"/>
    <property type="evidence" value="ECO:0007669"/>
    <property type="project" value="InterPro"/>
</dbReference>
<keyword evidence="4 11" id="KW-0808">Transferase</keyword>
<organism evidence="13 14">
    <name type="scientific">candidate division TA06 bacterium DG_78</name>
    <dbReference type="NCBI Taxonomy" id="1703772"/>
    <lineage>
        <taxon>Bacteria</taxon>
        <taxon>Bacteria division TA06</taxon>
    </lineage>
</organism>
<evidence type="ECO:0000313" key="13">
    <source>
        <dbReference type="EMBL" id="KPJ73870.1"/>
    </source>
</evidence>
<sequence>MAGVRRGVFITFEGVEGSGKTTQAQGLVDWLSEHNLPHLFVREPGSTAVSEMIREILLNPENKTMNPKCEVLLFLAARSQLTYEKLLPALHKKQIIVSDRFADSTYAYQTYARDLPQRLIAIFNRFATAGIKPDLTLLFDIDVTEARKRGIFDDRMECEEEDYHRKVREGYLKLAHRAKKRVKILDAAKPVEILKREVINNVKNLLVRKGYTL</sequence>
<comment type="catalytic activity">
    <reaction evidence="9 11">
        <text>dTMP + ATP = dTDP + ADP</text>
        <dbReference type="Rhea" id="RHEA:13517"/>
        <dbReference type="ChEBI" id="CHEBI:30616"/>
        <dbReference type="ChEBI" id="CHEBI:58369"/>
        <dbReference type="ChEBI" id="CHEBI:63528"/>
        <dbReference type="ChEBI" id="CHEBI:456216"/>
        <dbReference type="EC" id="2.7.4.9"/>
    </reaction>
</comment>
<evidence type="ECO:0000313" key="14">
    <source>
        <dbReference type="Proteomes" id="UP000051012"/>
    </source>
</evidence>
<dbReference type="InterPro" id="IPR027417">
    <property type="entry name" value="P-loop_NTPase"/>
</dbReference>
<feature type="domain" description="Thymidylate kinase-like" evidence="12">
    <location>
        <begin position="12"/>
        <end position="197"/>
    </location>
</feature>
<evidence type="ECO:0000256" key="8">
    <source>
        <dbReference type="ARBA" id="ARBA00022840"/>
    </source>
</evidence>
<evidence type="ECO:0000256" key="11">
    <source>
        <dbReference type="HAMAP-Rule" id="MF_00165"/>
    </source>
</evidence>
<evidence type="ECO:0000256" key="9">
    <source>
        <dbReference type="ARBA" id="ARBA00048743"/>
    </source>
</evidence>
<dbReference type="NCBIfam" id="TIGR00041">
    <property type="entry name" value="DTMP_kinase"/>
    <property type="match status" value="1"/>
</dbReference>
<evidence type="ECO:0000256" key="10">
    <source>
        <dbReference type="ARBA" id="ARBA00057735"/>
    </source>
</evidence>
<dbReference type="EC" id="2.7.4.9" evidence="2 11"/>
<proteinExistence type="inferred from homology"/>
<dbReference type="GO" id="GO:0005524">
    <property type="term" value="F:ATP binding"/>
    <property type="evidence" value="ECO:0007669"/>
    <property type="project" value="UniProtKB-UniRule"/>
</dbReference>
<name>A0A0S7YGG5_UNCT6</name>
<dbReference type="AlphaFoldDB" id="A0A0S7YGG5"/>
<dbReference type="EMBL" id="LJNI01000024">
    <property type="protein sequence ID" value="KPJ73870.1"/>
    <property type="molecule type" value="Genomic_DNA"/>
</dbReference>
<dbReference type="InterPro" id="IPR018094">
    <property type="entry name" value="Thymidylate_kinase"/>
</dbReference>
<dbReference type="GO" id="GO:0006227">
    <property type="term" value="P:dUDP biosynthetic process"/>
    <property type="evidence" value="ECO:0007669"/>
    <property type="project" value="TreeGrafter"/>
</dbReference>
<dbReference type="GO" id="GO:0004798">
    <property type="term" value="F:dTMP kinase activity"/>
    <property type="evidence" value="ECO:0007669"/>
    <property type="project" value="UniProtKB-UniRule"/>
</dbReference>
<dbReference type="CDD" id="cd01672">
    <property type="entry name" value="TMPK"/>
    <property type="match status" value="1"/>
</dbReference>
<dbReference type="GO" id="GO:0005829">
    <property type="term" value="C:cytosol"/>
    <property type="evidence" value="ECO:0007669"/>
    <property type="project" value="TreeGrafter"/>
</dbReference>
<dbReference type="FunFam" id="3.40.50.300:FF:000225">
    <property type="entry name" value="Thymidylate kinase"/>
    <property type="match status" value="1"/>
</dbReference>
<dbReference type="PANTHER" id="PTHR10344:SF4">
    <property type="entry name" value="UMP-CMP KINASE 2, MITOCHONDRIAL"/>
    <property type="match status" value="1"/>
</dbReference>
<keyword evidence="5 11" id="KW-0545">Nucleotide biosynthesis</keyword>
<reference evidence="13 14" key="1">
    <citation type="journal article" date="2015" name="Microbiome">
        <title>Genomic resolution of linkages in carbon, nitrogen, and sulfur cycling among widespread estuary sediment bacteria.</title>
        <authorList>
            <person name="Baker B.J."/>
            <person name="Lazar C.S."/>
            <person name="Teske A.P."/>
            <person name="Dick G.J."/>
        </authorList>
    </citation>
    <scope>NUCLEOTIDE SEQUENCE [LARGE SCALE GENOMIC DNA]</scope>
    <source>
        <strain evidence="13">DG_78</strain>
    </source>
</reference>
<gene>
    <name evidence="11" type="primary">tmk</name>
    <name evidence="13" type="ORF">AMJ52_02780</name>
</gene>
<accession>A0A0S7YGG5</accession>
<feature type="binding site" evidence="11">
    <location>
        <begin position="14"/>
        <end position="21"/>
    </location>
    <ligand>
        <name>ATP</name>
        <dbReference type="ChEBI" id="CHEBI:30616"/>
    </ligand>
</feature>
<dbReference type="InterPro" id="IPR039430">
    <property type="entry name" value="Thymidylate_kin-like_dom"/>
</dbReference>
<keyword evidence="7 11" id="KW-0418">Kinase</keyword>
<protein>
    <recommendedName>
        <fullName evidence="3 11">Thymidylate kinase</fullName>
        <ecNumber evidence="2 11">2.7.4.9</ecNumber>
    </recommendedName>
    <alternativeName>
        <fullName evidence="11">dTMP kinase</fullName>
    </alternativeName>
</protein>
<comment type="function">
    <text evidence="10 11">Phosphorylation of dTMP to form dTDP in both de novo and salvage pathways of dTTP synthesis.</text>
</comment>
<dbReference type="Proteomes" id="UP000051012">
    <property type="component" value="Unassembled WGS sequence"/>
</dbReference>